<gene>
    <name evidence="1" type="ORF">UB32_14195</name>
</gene>
<accession>A0A0D6Z7R4</accession>
<dbReference type="OrthoDB" id="1684731at2"/>
<sequence length="68" mass="7801">MTVASKVKQSLASLKGIEADLSSLALRTQDYESKRTLHETMMVVHEVITDLKKRVGELEREEFQYKGF</sequence>
<protein>
    <recommendedName>
        <fullName evidence="3">DUF1657 domain-containing protein</fullName>
    </recommendedName>
</protein>
<reference evidence="1 2" key="1">
    <citation type="submission" date="2015-01" db="EMBL/GenBank/DDBJ databases">
        <title>Draft genome sequences of the supercritical CO2 tolerant bacteria Bacillus subterraneus MITOT1 and Bacillus cereus MIT0214.</title>
        <authorList>
            <person name="Peet K.C."/>
            <person name="Thompson J.R."/>
        </authorList>
    </citation>
    <scope>NUCLEOTIDE SEQUENCE [LARGE SCALE GENOMIC DNA]</scope>
    <source>
        <strain evidence="1 2">MITOT1</strain>
    </source>
</reference>
<evidence type="ECO:0008006" key="3">
    <source>
        <dbReference type="Google" id="ProtNLM"/>
    </source>
</evidence>
<dbReference type="EMBL" id="JXIQ01000110">
    <property type="protein sequence ID" value="KIY21365.1"/>
    <property type="molecule type" value="Genomic_DNA"/>
</dbReference>
<dbReference type="PATRIC" id="fig|285983.3.peg.1699"/>
<keyword evidence="2" id="KW-1185">Reference proteome</keyword>
<dbReference type="Pfam" id="PF07870">
    <property type="entry name" value="DUF1657"/>
    <property type="match status" value="1"/>
</dbReference>
<dbReference type="InterPro" id="IPR012452">
    <property type="entry name" value="DUF1657"/>
</dbReference>
<proteinExistence type="predicted"/>
<dbReference type="Proteomes" id="UP000032512">
    <property type="component" value="Unassembled WGS sequence"/>
</dbReference>
<dbReference type="RefSeq" id="WP_044394693.1">
    <property type="nucleotide sequence ID" value="NZ_JXIQ01000110.1"/>
</dbReference>
<evidence type="ECO:0000313" key="2">
    <source>
        <dbReference type="Proteomes" id="UP000032512"/>
    </source>
</evidence>
<comment type="caution">
    <text evidence="1">The sequence shown here is derived from an EMBL/GenBank/DDBJ whole genome shotgun (WGS) entry which is preliminary data.</text>
</comment>
<evidence type="ECO:0000313" key="1">
    <source>
        <dbReference type="EMBL" id="KIY21365.1"/>
    </source>
</evidence>
<organism evidence="1 2">
    <name type="scientific">Mesobacillus subterraneus</name>
    <dbReference type="NCBI Taxonomy" id="285983"/>
    <lineage>
        <taxon>Bacteria</taxon>
        <taxon>Bacillati</taxon>
        <taxon>Bacillota</taxon>
        <taxon>Bacilli</taxon>
        <taxon>Bacillales</taxon>
        <taxon>Bacillaceae</taxon>
        <taxon>Mesobacillus</taxon>
    </lineage>
</organism>
<name>A0A0D6Z7R4_9BACI</name>
<dbReference type="AlphaFoldDB" id="A0A0D6Z7R4"/>